<protein>
    <submittedName>
        <fullName evidence="1">Uncharacterized protein</fullName>
    </submittedName>
</protein>
<evidence type="ECO:0000313" key="1">
    <source>
        <dbReference type="EMBL" id="TGY15613.1"/>
    </source>
</evidence>
<comment type="caution">
    <text evidence="1">The sequence shown here is derived from an EMBL/GenBank/DDBJ whole genome shotgun (WGS) entry which is preliminary data.</text>
</comment>
<dbReference type="AlphaFoldDB" id="A0A4S2BMP4"/>
<gene>
    <name evidence="1" type="ORF">E5351_05530</name>
</gene>
<proteinExistence type="predicted"/>
<name>A0A4S2BMP4_9LACO</name>
<organism evidence="1 2">
    <name type="scientific">Lactobacillus intestinalis</name>
    <dbReference type="NCBI Taxonomy" id="151781"/>
    <lineage>
        <taxon>Bacteria</taxon>
        <taxon>Bacillati</taxon>
        <taxon>Bacillota</taxon>
        <taxon>Bacilli</taxon>
        <taxon>Lactobacillales</taxon>
        <taxon>Lactobacillaceae</taxon>
        <taxon>Lactobacillus</taxon>
    </lineage>
</organism>
<sequence>MFDINDPHQDFKTYDDNNVFENAWTMDKIERKDGPVWVMNHFFVNPDFDLEQELDQEMPTALLIAKKSDIPVWPLDPIVIRYFKTHPAFHSIWYHAPY</sequence>
<dbReference type="RefSeq" id="WP_004045522.1">
    <property type="nucleotide sequence ID" value="NZ_AQFR02000003.1"/>
</dbReference>
<dbReference type="EMBL" id="SRYV01000008">
    <property type="protein sequence ID" value="TGY15613.1"/>
    <property type="molecule type" value="Genomic_DNA"/>
</dbReference>
<evidence type="ECO:0000313" key="2">
    <source>
        <dbReference type="Proteomes" id="UP000309117"/>
    </source>
</evidence>
<reference evidence="1 2" key="1">
    <citation type="submission" date="2019-04" db="EMBL/GenBank/DDBJ databases">
        <title>Microbes associate with the intestines of laboratory mice.</title>
        <authorList>
            <person name="Navarre W."/>
            <person name="Wong E."/>
            <person name="Huang K."/>
            <person name="Tropini C."/>
            <person name="Ng K."/>
            <person name="Yu B."/>
        </authorList>
    </citation>
    <scope>NUCLEOTIDE SEQUENCE [LARGE SCALE GENOMIC DNA]</scope>
    <source>
        <strain evidence="1 2">NM61_E11</strain>
    </source>
</reference>
<dbReference type="Proteomes" id="UP000309117">
    <property type="component" value="Unassembled WGS sequence"/>
</dbReference>
<accession>A0A4S2BMP4</accession>